<protein>
    <submittedName>
        <fullName evidence="2">Uncharacterized protein</fullName>
    </submittedName>
</protein>
<reference evidence="2 3" key="1">
    <citation type="submission" date="2019-03" db="EMBL/GenBank/DDBJ databases">
        <title>First draft genome of Liparis tanakae, snailfish: a comprehensive survey of snailfish specific genes.</title>
        <authorList>
            <person name="Kim W."/>
            <person name="Song I."/>
            <person name="Jeong J.-H."/>
            <person name="Kim D."/>
            <person name="Kim S."/>
            <person name="Ryu S."/>
            <person name="Song J.Y."/>
            <person name="Lee S.K."/>
        </authorList>
    </citation>
    <scope>NUCLEOTIDE SEQUENCE [LARGE SCALE GENOMIC DNA]</scope>
    <source>
        <tissue evidence="2">Muscle</tissue>
    </source>
</reference>
<evidence type="ECO:0000313" key="2">
    <source>
        <dbReference type="EMBL" id="TNN31858.1"/>
    </source>
</evidence>
<comment type="caution">
    <text evidence="2">The sequence shown here is derived from an EMBL/GenBank/DDBJ whole genome shotgun (WGS) entry which is preliminary data.</text>
</comment>
<evidence type="ECO:0000313" key="3">
    <source>
        <dbReference type="Proteomes" id="UP000314294"/>
    </source>
</evidence>
<sequence length="138" mass="14752">MDAEAPMLKATGGGDEKLRENGGFLQNKRNGVFQFSPRLLASSHLAPSPPRPLASSHLVLLAAAAPADLLLDELGAPLFVVQVLLLLPRLLLLAPDGLGVAVEQQQQQQQQQQQLDDTAAVTHIRTIHVSSGTHRTVC</sequence>
<name>A0A4Z2EST5_9TELE</name>
<accession>A0A4Z2EST5</accession>
<organism evidence="2 3">
    <name type="scientific">Liparis tanakae</name>
    <name type="common">Tanaka's snailfish</name>
    <dbReference type="NCBI Taxonomy" id="230148"/>
    <lineage>
        <taxon>Eukaryota</taxon>
        <taxon>Metazoa</taxon>
        <taxon>Chordata</taxon>
        <taxon>Craniata</taxon>
        <taxon>Vertebrata</taxon>
        <taxon>Euteleostomi</taxon>
        <taxon>Actinopterygii</taxon>
        <taxon>Neopterygii</taxon>
        <taxon>Teleostei</taxon>
        <taxon>Neoteleostei</taxon>
        <taxon>Acanthomorphata</taxon>
        <taxon>Eupercaria</taxon>
        <taxon>Perciformes</taxon>
        <taxon>Cottioidei</taxon>
        <taxon>Cottales</taxon>
        <taxon>Liparidae</taxon>
        <taxon>Liparis</taxon>
    </lineage>
</organism>
<dbReference type="EMBL" id="SRLO01003102">
    <property type="protein sequence ID" value="TNN31858.1"/>
    <property type="molecule type" value="Genomic_DNA"/>
</dbReference>
<keyword evidence="3" id="KW-1185">Reference proteome</keyword>
<dbReference type="AlphaFoldDB" id="A0A4Z2EST5"/>
<feature type="region of interest" description="Disordered" evidence="1">
    <location>
        <begin position="1"/>
        <end position="21"/>
    </location>
</feature>
<evidence type="ECO:0000256" key="1">
    <source>
        <dbReference type="SAM" id="MobiDB-lite"/>
    </source>
</evidence>
<dbReference type="Proteomes" id="UP000314294">
    <property type="component" value="Unassembled WGS sequence"/>
</dbReference>
<gene>
    <name evidence="2" type="ORF">EYF80_057985</name>
</gene>
<proteinExistence type="predicted"/>